<evidence type="ECO:0000313" key="1">
    <source>
        <dbReference type="EMBL" id="KAB8208288.1"/>
    </source>
</evidence>
<dbReference type="AlphaFoldDB" id="A0A5N6DT26"/>
<protein>
    <submittedName>
        <fullName evidence="1">Uncharacterized protein</fullName>
    </submittedName>
</protein>
<organism evidence="1 2">
    <name type="scientific">Aspergillus parasiticus</name>
    <dbReference type="NCBI Taxonomy" id="5067"/>
    <lineage>
        <taxon>Eukaryota</taxon>
        <taxon>Fungi</taxon>
        <taxon>Dikarya</taxon>
        <taxon>Ascomycota</taxon>
        <taxon>Pezizomycotina</taxon>
        <taxon>Eurotiomycetes</taxon>
        <taxon>Eurotiomycetidae</taxon>
        <taxon>Eurotiales</taxon>
        <taxon>Aspergillaceae</taxon>
        <taxon>Aspergillus</taxon>
        <taxon>Aspergillus subgen. Circumdati</taxon>
    </lineage>
</organism>
<dbReference type="VEuPathDB" id="FungiDB:BDV34DRAFT_54218"/>
<dbReference type="Proteomes" id="UP000326532">
    <property type="component" value="Unassembled WGS sequence"/>
</dbReference>
<dbReference type="EMBL" id="ML734952">
    <property type="protein sequence ID" value="KAB8208288.1"/>
    <property type="molecule type" value="Genomic_DNA"/>
</dbReference>
<reference evidence="1 2" key="1">
    <citation type="submission" date="2019-04" db="EMBL/GenBank/DDBJ databases">
        <title>Fungal friends and foes A comparative genomics study of 23 Aspergillus species from section Flavi.</title>
        <authorList>
            <consortium name="DOE Joint Genome Institute"/>
            <person name="Kjaerbolling I."/>
            <person name="Vesth T.C."/>
            <person name="Frisvad J.C."/>
            <person name="Nybo J.L."/>
            <person name="Theobald S."/>
            <person name="Kildgaard S."/>
            <person name="Petersen T.I."/>
            <person name="Kuo A."/>
            <person name="Sato A."/>
            <person name="Lyhne E.K."/>
            <person name="Kogle M.E."/>
            <person name="Wiebenga A."/>
            <person name="Kun R.S."/>
            <person name="Lubbers R.J."/>
            <person name="Makela M.R."/>
            <person name="Barry K."/>
            <person name="Chovatia M."/>
            <person name="Clum A."/>
            <person name="Daum C."/>
            <person name="Haridas S."/>
            <person name="He G."/>
            <person name="LaButti K."/>
            <person name="Lipzen A."/>
            <person name="Mondo S."/>
            <person name="Pangilinan J."/>
            <person name="Riley R."/>
            <person name="Salamov A."/>
            <person name="Simmons B.A."/>
            <person name="Magnuson J.K."/>
            <person name="Henrissat B."/>
            <person name="Mortensen U.H."/>
            <person name="Larsen T.O."/>
            <person name="De vries R.P."/>
            <person name="Grigoriev I.V."/>
            <person name="Machida M."/>
            <person name="Baker S.E."/>
            <person name="Andersen M.R."/>
        </authorList>
    </citation>
    <scope>NUCLEOTIDE SEQUENCE [LARGE SCALE GENOMIC DNA]</scope>
    <source>
        <strain evidence="1 2">CBS 117618</strain>
    </source>
</reference>
<accession>A0A5N6DT26</accession>
<sequence>MLRSSLLSNLWSLSSVCTDMRQNLQTLARCRISRNFPILNLTDFNPRRLFLWVIGLSLGSLSNMVQSTIWPSLRCWQYSQRNSLEGSGH</sequence>
<name>A0A5N6DT26_ASPPA</name>
<proteinExistence type="predicted"/>
<keyword evidence="2" id="KW-1185">Reference proteome</keyword>
<evidence type="ECO:0000313" key="2">
    <source>
        <dbReference type="Proteomes" id="UP000326532"/>
    </source>
</evidence>
<gene>
    <name evidence="1" type="ORF">BDV34DRAFT_54218</name>
</gene>